<accession>A0A6M0K134</accession>
<organism evidence="2 3">
    <name type="scientific">Thiorhodococcus minor</name>
    <dbReference type="NCBI Taxonomy" id="57489"/>
    <lineage>
        <taxon>Bacteria</taxon>
        <taxon>Pseudomonadati</taxon>
        <taxon>Pseudomonadota</taxon>
        <taxon>Gammaproteobacteria</taxon>
        <taxon>Chromatiales</taxon>
        <taxon>Chromatiaceae</taxon>
        <taxon>Thiorhodococcus</taxon>
    </lineage>
</organism>
<name>A0A6M0K134_9GAMM</name>
<sequence length="92" mass="9541">MIAKGGRSLMTPFFLCCSATLLMVGCATDGGEGYSPQFGESVRQSLSMQTADPASNAPGLSGVKAMTALQAYRRDVGDFNAVDDTLSINVGN</sequence>
<protein>
    <recommendedName>
        <fullName evidence="4">Pilus assembly protein</fullName>
    </recommendedName>
</protein>
<evidence type="ECO:0000313" key="2">
    <source>
        <dbReference type="EMBL" id="NEV63024.1"/>
    </source>
</evidence>
<dbReference type="PROSITE" id="PS51257">
    <property type="entry name" value="PROKAR_LIPOPROTEIN"/>
    <property type="match status" value="1"/>
</dbReference>
<proteinExistence type="predicted"/>
<comment type="caution">
    <text evidence="2">The sequence shown here is derived from an EMBL/GenBank/DDBJ whole genome shotgun (WGS) entry which is preliminary data.</text>
</comment>
<gene>
    <name evidence="2" type="ORF">G3446_14200</name>
</gene>
<dbReference type="EMBL" id="JAAIJQ010000040">
    <property type="protein sequence ID" value="NEV63024.1"/>
    <property type="molecule type" value="Genomic_DNA"/>
</dbReference>
<keyword evidence="3" id="KW-1185">Reference proteome</keyword>
<dbReference type="AlphaFoldDB" id="A0A6M0K134"/>
<reference evidence="2 3" key="1">
    <citation type="submission" date="2020-02" db="EMBL/GenBank/DDBJ databases">
        <title>Genome sequences of Thiorhodococcus mannitoliphagus and Thiorhodococcus minor, purple sulfur photosynthetic bacteria in the gammaproteobacterial family, Chromatiaceae.</title>
        <authorList>
            <person name="Aviles F.A."/>
            <person name="Meyer T.E."/>
            <person name="Kyndt J.A."/>
        </authorList>
    </citation>
    <scope>NUCLEOTIDE SEQUENCE [LARGE SCALE GENOMIC DNA]</scope>
    <source>
        <strain evidence="2 3">DSM 11518</strain>
    </source>
</reference>
<feature type="signal peptide" evidence="1">
    <location>
        <begin position="1"/>
        <end position="23"/>
    </location>
</feature>
<evidence type="ECO:0000313" key="3">
    <source>
        <dbReference type="Proteomes" id="UP000483379"/>
    </source>
</evidence>
<evidence type="ECO:0000256" key="1">
    <source>
        <dbReference type="SAM" id="SignalP"/>
    </source>
</evidence>
<dbReference type="RefSeq" id="WP_164453490.1">
    <property type="nucleotide sequence ID" value="NZ_JAAIJQ010000040.1"/>
</dbReference>
<evidence type="ECO:0008006" key="4">
    <source>
        <dbReference type="Google" id="ProtNLM"/>
    </source>
</evidence>
<keyword evidence="1" id="KW-0732">Signal</keyword>
<feature type="chain" id="PRO_5026899603" description="Pilus assembly protein" evidence="1">
    <location>
        <begin position="24"/>
        <end position="92"/>
    </location>
</feature>
<dbReference type="Proteomes" id="UP000483379">
    <property type="component" value="Unassembled WGS sequence"/>
</dbReference>